<dbReference type="Gene3D" id="1.10.1670.10">
    <property type="entry name" value="Helix-hairpin-Helix base-excision DNA repair enzymes (C-terminal)"/>
    <property type="match status" value="1"/>
</dbReference>
<name>A0A518B7D1_9BACT</name>
<dbReference type="KEGG" id="knv:Pan216_37620"/>
<dbReference type="InterPro" id="IPR023170">
    <property type="entry name" value="HhH_base_excis_C"/>
</dbReference>
<keyword evidence="3" id="KW-1185">Reference proteome</keyword>
<gene>
    <name evidence="2" type="ORF">Pan216_37620</name>
</gene>
<dbReference type="EMBL" id="CP036279">
    <property type="protein sequence ID" value="QDU62889.1"/>
    <property type="molecule type" value="Genomic_DNA"/>
</dbReference>
<feature type="region of interest" description="Disordered" evidence="1">
    <location>
        <begin position="205"/>
        <end position="261"/>
    </location>
</feature>
<reference evidence="2 3" key="1">
    <citation type="submission" date="2019-02" db="EMBL/GenBank/DDBJ databases">
        <title>Deep-cultivation of Planctomycetes and their phenomic and genomic characterization uncovers novel biology.</title>
        <authorList>
            <person name="Wiegand S."/>
            <person name="Jogler M."/>
            <person name="Boedeker C."/>
            <person name="Pinto D."/>
            <person name="Vollmers J."/>
            <person name="Rivas-Marin E."/>
            <person name="Kohn T."/>
            <person name="Peeters S.H."/>
            <person name="Heuer A."/>
            <person name="Rast P."/>
            <person name="Oberbeckmann S."/>
            <person name="Bunk B."/>
            <person name="Jeske O."/>
            <person name="Meyerdierks A."/>
            <person name="Storesund J.E."/>
            <person name="Kallscheuer N."/>
            <person name="Luecker S."/>
            <person name="Lage O.M."/>
            <person name="Pohl T."/>
            <person name="Merkel B.J."/>
            <person name="Hornburger P."/>
            <person name="Mueller R.-W."/>
            <person name="Bruemmer F."/>
            <person name="Labrenz M."/>
            <person name="Spormann A.M."/>
            <person name="Op den Camp H."/>
            <person name="Overmann J."/>
            <person name="Amann R."/>
            <person name="Jetten M.S.M."/>
            <person name="Mascher T."/>
            <person name="Medema M.H."/>
            <person name="Devos D.P."/>
            <person name="Kaster A.-K."/>
            <person name="Ovreas L."/>
            <person name="Rohde M."/>
            <person name="Galperin M.Y."/>
            <person name="Jogler C."/>
        </authorList>
    </citation>
    <scope>NUCLEOTIDE SEQUENCE [LARGE SCALE GENOMIC DNA]</scope>
    <source>
        <strain evidence="2 3">Pan216</strain>
    </source>
</reference>
<dbReference type="SUPFAM" id="SSF48150">
    <property type="entry name" value="DNA-glycosylase"/>
    <property type="match status" value="1"/>
</dbReference>
<proteinExistence type="predicted"/>
<dbReference type="GO" id="GO:0006281">
    <property type="term" value="P:DNA repair"/>
    <property type="evidence" value="ECO:0007669"/>
    <property type="project" value="InterPro"/>
</dbReference>
<dbReference type="RefSeq" id="WP_145259950.1">
    <property type="nucleotide sequence ID" value="NZ_CP036279.1"/>
</dbReference>
<evidence type="ECO:0000313" key="2">
    <source>
        <dbReference type="EMBL" id="QDU62889.1"/>
    </source>
</evidence>
<protein>
    <submittedName>
        <fullName evidence="2">Uncharacterized protein</fullName>
    </submittedName>
</protein>
<dbReference type="GO" id="GO:0003824">
    <property type="term" value="F:catalytic activity"/>
    <property type="evidence" value="ECO:0007669"/>
    <property type="project" value="InterPro"/>
</dbReference>
<dbReference type="InterPro" id="IPR011257">
    <property type="entry name" value="DNA_glycosylase"/>
</dbReference>
<organism evidence="2 3">
    <name type="scientific">Kolteria novifilia</name>
    <dbReference type="NCBI Taxonomy" id="2527975"/>
    <lineage>
        <taxon>Bacteria</taxon>
        <taxon>Pseudomonadati</taxon>
        <taxon>Planctomycetota</taxon>
        <taxon>Planctomycetia</taxon>
        <taxon>Kolteriales</taxon>
        <taxon>Kolteriaceae</taxon>
        <taxon>Kolteria</taxon>
    </lineage>
</organism>
<evidence type="ECO:0000256" key="1">
    <source>
        <dbReference type="SAM" id="MobiDB-lite"/>
    </source>
</evidence>
<sequence length="261" mass="28852">MVAPNKQRILTKVLAQLSKRYSDEVPKEMRVLDHLLLATIQEGMSFSRSLGCYRGLLSGFHDLNELRVSHPHELQDRLQGVPRGEEKAKRILKILQFVFETTYTFDLESMRRKPLKQAQKQLSKIAGTTDFVVCATVQRALGGHSMPVDSPMSSILAEVELIEEEDQLDRVRAALEHLVPKAKGQQFCIYVSEWAADDEKEAITDTIAPKRSGKTGGAGKTSGADKESAATEAEENGTKSGTRAKTAPTKKKARKSSEPTS</sequence>
<dbReference type="OrthoDB" id="268440at2"/>
<dbReference type="Proteomes" id="UP000317093">
    <property type="component" value="Chromosome"/>
</dbReference>
<dbReference type="Gene3D" id="1.10.340.30">
    <property type="entry name" value="Hypothetical protein, domain 2"/>
    <property type="match status" value="1"/>
</dbReference>
<accession>A0A518B7D1</accession>
<evidence type="ECO:0000313" key="3">
    <source>
        <dbReference type="Proteomes" id="UP000317093"/>
    </source>
</evidence>
<dbReference type="AlphaFoldDB" id="A0A518B7D1"/>